<dbReference type="Pfam" id="PF00923">
    <property type="entry name" value="TAL_FSA"/>
    <property type="match status" value="1"/>
</dbReference>
<gene>
    <name evidence="2" type="ORF">AOQ87_00240</name>
</gene>
<dbReference type="PANTHER" id="PTHR10683:SF18">
    <property type="entry name" value="TRANSALDOLASE"/>
    <property type="match status" value="1"/>
</dbReference>
<dbReference type="SUPFAM" id="SSF51569">
    <property type="entry name" value="Aldolase"/>
    <property type="match status" value="1"/>
</dbReference>
<dbReference type="Gene3D" id="3.20.20.70">
    <property type="entry name" value="Aldolase class I"/>
    <property type="match status" value="1"/>
</dbReference>
<name>A0A1V0HJY8_9ENTR</name>
<keyword evidence="3" id="KW-1185">Reference proteome</keyword>
<dbReference type="GO" id="GO:0005975">
    <property type="term" value="P:carbohydrate metabolic process"/>
    <property type="evidence" value="ECO:0007669"/>
    <property type="project" value="InterPro"/>
</dbReference>
<evidence type="ECO:0000256" key="1">
    <source>
        <dbReference type="ARBA" id="ARBA00023270"/>
    </source>
</evidence>
<accession>A0A1V0HJY8</accession>
<dbReference type="GO" id="GO:0006098">
    <property type="term" value="P:pentose-phosphate shunt"/>
    <property type="evidence" value="ECO:0007669"/>
    <property type="project" value="UniProtKB-UniPathway"/>
</dbReference>
<dbReference type="EMBL" id="CP012839">
    <property type="protein sequence ID" value="ARC53140.1"/>
    <property type="molecule type" value="Genomic_DNA"/>
</dbReference>
<dbReference type="AlphaFoldDB" id="A0A1V0HJY8"/>
<keyword evidence="1" id="KW-0704">Schiff base</keyword>
<dbReference type="PANTHER" id="PTHR10683">
    <property type="entry name" value="TRANSALDOLASE"/>
    <property type="match status" value="1"/>
</dbReference>
<evidence type="ECO:0000313" key="3">
    <source>
        <dbReference type="Proteomes" id="UP000242793"/>
    </source>
</evidence>
<sequence length="151" mass="17702">MNKLDSLKNITNVMADTSDIEDIRRYQPHDVTTNPSSILRFVEDRKNSYFIKDIFSSFDFRNLPEKEIISDLYNIILVKLTLEILKIVPGRISIEIDSRFSYDEDYCFTKSKDVIHKLEKEGIQRDRVLIKIAATWQGIQADWKISELTVI</sequence>
<reference evidence="2 3" key="1">
    <citation type="submission" date="2015-10" db="EMBL/GenBank/DDBJ databases">
        <title>Survey of human and primate louse endosymbionts.</title>
        <authorList>
            <person name="Boyd B.M."/>
        </authorList>
    </citation>
    <scope>NUCLEOTIDE SEQUENCE [LARGE SCALE GENOMIC DNA]</scope>
    <source>
        <strain evidence="2 3">PTSK</strain>
    </source>
</reference>
<dbReference type="GO" id="GO:0005829">
    <property type="term" value="C:cytosol"/>
    <property type="evidence" value="ECO:0007669"/>
    <property type="project" value="TreeGrafter"/>
</dbReference>
<evidence type="ECO:0000313" key="2">
    <source>
        <dbReference type="EMBL" id="ARC53140.1"/>
    </source>
</evidence>
<dbReference type="KEGG" id="rped:AOQ87_00240"/>
<dbReference type="InterPro" id="IPR001585">
    <property type="entry name" value="TAL/FSA"/>
</dbReference>
<dbReference type="GO" id="GO:0004801">
    <property type="term" value="F:transaldolase activity"/>
    <property type="evidence" value="ECO:0007669"/>
    <property type="project" value="TreeGrafter"/>
</dbReference>
<dbReference type="STRING" id="428411.AOQ87_00240"/>
<organism evidence="2 3">
    <name type="scientific">Candidatus Riesia pediculischaeffi</name>
    <dbReference type="NCBI Taxonomy" id="428411"/>
    <lineage>
        <taxon>Bacteria</taxon>
        <taxon>Pseudomonadati</taxon>
        <taxon>Pseudomonadota</taxon>
        <taxon>Gammaproteobacteria</taxon>
        <taxon>Enterobacterales</taxon>
        <taxon>Enterobacteriaceae</taxon>
        <taxon>Candidatus Riesia</taxon>
    </lineage>
</organism>
<protein>
    <submittedName>
        <fullName evidence="2">Uncharacterized protein</fullName>
    </submittedName>
</protein>
<dbReference type="UniPathway" id="UPA00115">
    <property type="reaction ID" value="UER00414"/>
</dbReference>
<dbReference type="InterPro" id="IPR013785">
    <property type="entry name" value="Aldolase_TIM"/>
</dbReference>
<dbReference type="Proteomes" id="UP000242793">
    <property type="component" value="Chromosome"/>
</dbReference>
<proteinExistence type="predicted"/>
<dbReference type="RefSeq" id="WP_080626439.1">
    <property type="nucleotide sequence ID" value="NZ_CP012839.1"/>
</dbReference>